<accession>A0A0C3BRS1</accession>
<keyword evidence="1" id="KW-0472">Membrane</keyword>
<proteinExistence type="predicted"/>
<dbReference type="InParanoid" id="A0A0C3BRS1"/>
<dbReference type="AlphaFoldDB" id="A0A0C3BRS1"/>
<dbReference type="HOGENOM" id="CLU_1971340_0_0_1"/>
<gene>
    <name evidence="2" type="ORF">PILCRDRAFT_813113</name>
</gene>
<reference evidence="3" key="2">
    <citation type="submission" date="2015-01" db="EMBL/GenBank/DDBJ databases">
        <title>Evolutionary Origins and Diversification of the Mycorrhizal Mutualists.</title>
        <authorList>
            <consortium name="DOE Joint Genome Institute"/>
            <consortium name="Mycorrhizal Genomics Consortium"/>
            <person name="Kohler A."/>
            <person name="Kuo A."/>
            <person name="Nagy L.G."/>
            <person name="Floudas D."/>
            <person name="Copeland A."/>
            <person name="Barry K.W."/>
            <person name="Cichocki N."/>
            <person name="Veneault-Fourrey C."/>
            <person name="LaButti K."/>
            <person name="Lindquist E.A."/>
            <person name="Lipzen A."/>
            <person name="Lundell T."/>
            <person name="Morin E."/>
            <person name="Murat C."/>
            <person name="Riley R."/>
            <person name="Ohm R."/>
            <person name="Sun H."/>
            <person name="Tunlid A."/>
            <person name="Henrissat B."/>
            <person name="Grigoriev I.V."/>
            <person name="Hibbett D.S."/>
            <person name="Martin F."/>
        </authorList>
    </citation>
    <scope>NUCLEOTIDE SEQUENCE [LARGE SCALE GENOMIC DNA]</scope>
    <source>
        <strain evidence="3">F 1598</strain>
    </source>
</reference>
<keyword evidence="1" id="KW-0812">Transmembrane</keyword>
<name>A0A0C3BRS1_PILCF</name>
<feature type="transmembrane region" description="Helical" evidence="1">
    <location>
        <begin position="32"/>
        <end position="51"/>
    </location>
</feature>
<keyword evidence="3" id="KW-1185">Reference proteome</keyword>
<dbReference type="Proteomes" id="UP000054166">
    <property type="component" value="Unassembled WGS sequence"/>
</dbReference>
<organism evidence="2 3">
    <name type="scientific">Piloderma croceum (strain F 1598)</name>
    <dbReference type="NCBI Taxonomy" id="765440"/>
    <lineage>
        <taxon>Eukaryota</taxon>
        <taxon>Fungi</taxon>
        <taxon>Dikarya</taxon>
        <taxon>Basidiomycota</taxon>
        <taxon>Agaricomycotina</taxon>
        <taxon>Agaricomycetes</taxon>
        <taxon>Agaricomycetidae</taxon>
        <taxon>Atheliales</taxon>
        <taxon>Atheliaceae</taxon>
        <taxon>Piloderma</taxon>
    </lineage>
</organism>
<sequence length="127" mass="14834">MNSDGKPTIVLPPVRLPPRYTIRWAYLGIRGWLYLPVYLIKLASIVVRVGISRQRREDRLLYFFNKCLHETDYLHGGPGVLPDFCWWKLGIERDGSGRRPEHDQWVEYKLDGYGGIEMLPQCTDQEA</sequence>
<keyword evidence="1" id="KW-1133">Transmembrane helix</keyword>
<reference evidence="2 3" key="1">
    <citation type="submission" date="2014-04" db="EMBL/GenBank/DDBJ databases">
        <authorList>
            <consortium name="DOE Joint Genome Institute"/>
            <person name="Kuo A."/>
            <person name="Tarkka M."/>
            <person name="Buscot F."/>
            <person name="Kohler A."/>
            <person name="Nagy L.G."/>
            <person name="Floudas D."/>
            <person name="Copeland A."/>
            <person name="Barry K.W."/>
            <person name="Cichocki N."/>
            <person name="Veneault-Fourrey C."/>
            <person name="LaButti K."/>
            <person name="Lindquist E.A."/>
            <person name="Lipzen A."/>
            <person name="Lundell T."/>
            <person name="Morin E."/>
            <person name="Murat C."/>
            <person name="Sun H."/>
            <person name="Tunlid A."/>
            <person name="Henrissat B."/>
            <person name="Grigoriev I.V."/>
            <person name="Hibbett D.S."/>
            <person name="Martin F."/>
            <person name="Nordberg H.P."/>
            <person name="Cantor M.N."/>
            <person name="Hua S.X."/>
        </authorList>
    </citation>
    <scope>NUCLEOTIDE SEQUENCE [LARGE SCALE GENOMIC DNA]</scope>
    <source>
        <strain evidence="2 3">F 1598</strain>
    </source>
</reference>
<protein>
    <submittedName>
        <fullName evidence="2">Uncharacterized protein</fullName>
    </submittedName>
</protein>
<evidence type="ECO:0000256" key="1">
    <source>
        <dbReference type="SAM" id="Phobius"/>
    </source>
</evidence>
<dbReference type="OrthoDB" id="10571127at2759"/>
<evidence type="ECO:0000313" key="3">
    <source>
        <dbReference type="Proteomes" id="UP000054166"/>
    </source>
</evidence>
<evidence type="ECO:0000313" key="2">
    <source>
        <dbReference type="EMBL" id="KIM89198.1"/>
    </source>
</evidence>
<dbReference type="EMBL" id="KN832975">
    <property type="protein sequence ID" value="KIM89198.1"/>
    <property type="molecule type" value="Genomic_DNA"/>
</dbReference>